<accession>A0A364XWN7</accession>
<dbReference type="PANTHER" id="PTHR11373">
    <property type="entry name" value="DEOXYNUCLEOSIDE TRIPHOSPHATE TRIPHOSPHOHYDROLASE"/>
    <property type="match status" value="1"/>
</dbReference>
<reference evidence="2 3" key="1">
    <citation type="submission" date="2018-06" db="EMBL/GenBank/DDBJ databases">
        <title>Chryseolinea flavus sp. nov., a member of the phylum Bacteroidetes isolated from soil.</title>
        <authorList>
            <person name="Li Y."/>
            <person name="Wang J."/>
        </authorList>
    </citation>
    <scope>NUCLEOTIDE SEQUENCE [LARGE SCALE GENOMIC DNA]</scope>
    <source>
        <strain evidence="2 3">SDU1-6</strain>
    </source>
</reference>
<dbReference type="PANTHER" id="PTHR11373:SF4">
    <property type="entry name" value="DEOXYNUCLEOSIDE TRIPHOSPHATE TRIPHOSPHOHYDROLASE SAMHD1"/>
    <property type="match status" value="1"/>
</dbReference>
<name>A0A364XWN7_9BACT</name>
<dbReference type="InterPro" id="IPR006674">
    <property type="entry name" value="HD_domain"/>
</dbReference>
<dbReference type="RefSeq" id="WP_112749186.1">
    <property type="nucleotide sequence ID" value="NZ_QMFY01000015.1"/>
</dbReference>
<dbReference type="Pfam" id="PF01966">
    <property type="entry name" value="HD"/>
    <property type="match status" value="1"/>
</dbReference>
<organism evidence="2 3">
    <name type="scientific">Pseudochryseolinea flava</name>
    <dbReference type="NCBI Taxonomy" id="2059302"/>
    <lineage>
        <taxon>Bacteria</taxon>
        <taxon>Pseudomonadati</taxon>
        <taxon>Bacteroidota</taxon>
        <taxon>Cytophagia</taxon>
        <taxon>Cytophagales</taxon>
        <taxon>Fulvivirgaceae</taxon>
        <taxon>Pseudochryseolinea</taxon>
    </lineage>
</organism>
<proteinExistence type="predicted"/>
<evidence type="ECO:0000313" key="3">
    <source>
        <dbReference type="Proteomes" id="UP000251889"/>
    </source>
</evidence>
<dbReference type="InterPro" id="IPR045509">
    <property type="entry name" value="HD_assoc_2"/>
</dbReference>
<dbReference type="OrthoDB" id="9803619at2"/>
<dbReference type="SMART" id="SM00471">
    <property type="entry name" value="HDc"/>
    <property type="match status" value="1"/>
</dbReference>
<dbReference type="CDD" id="cd00077">
    <property type="entry name" value="HDc"/>
    <property type="match status" value="1"/>
</dbReference>
<dbReference type="GO" id="GO:0008832">
    <property type="term" value="F:dGTPase activity"/>
    <property type="evidence" value="ECO:0007669"/>
    <property type="project" value="TreeGrafter"/>
</dbReference>
<dbReference type="Proteomes" id="UP000251889">
    <property type="component" value="Unassembled WGS sequence"/>
</dbReference>
<evidence type="ECO:0000313" key="2">
    <source>
        <dbReference type="EMBL" id="RAV98789.1"/>
    </source>
</evidence>
<keyword evidence="3" id="KW-1185">Reference proteome</keyword>
<protein>
    <submittedName>
        <fullName evidence="2">Phosphohydrolase</fullName>
    </submittedName>
</protein>
<dbReference type="SUPFAM" id="SSF109604">
    <property type="entry name" value="HD-domain/PDEase-like"/>
    <property type="match status" value="1"/>
</dbReference>
<comment type="caution">
    <text evidence="2">The sequence shown here is derived from an EMBL/GenBank/DDBJ whole genome shotgun (WGS) entry which is preliminary data.</text>
</comment>
<dbReference type="AlphaFoldDB" id="A0A364XWN7"/>
<keyword evidence="2" id="KW-0378">Hydrolase</keyword>
<sequence>MKKIINDPVYGFITIPGSLAFDIIEHPYFQRLRHIRQLGLTDLVYPAALHTRFQHALGAMHLMGKVLESLRTKNVEISATEFEAAQLAVLLHDIGHGPFSHALEESLLPGIHHESLSFLFMKRLNQEFNNALDLTIRIFQNSYERKFFHQLVSSQLDIDRLDYLNRDCFFTGVQEGNIGVERIIAMLNVHKEELVVEEKGILNIENFLNARRFMYWQVYLHKTSVSAERMLVNVIRRSQTLMRADENIPASNPLKTFLKGEFTLANFTERVELLDAYGQLDDHDIWGAIKLWCDHPDRILSMLSRMLLERKLFQIRLSADPISREFVEKIRDAISRDFNTLRAETSYLFSHGQVTNEAYALGKQINIYMRSGELLDIAQASDLPNIQAISKIVKKNYLCWPKNVSL</sequence>
<gene>
    <name evidence="2" type="ORF">DQQ10_22490</name>
</gene>
<dbReference type="Gene3D" id="1.10.3210.10">
    <property type="entry name" value="Hypothetical protein af1432"/>
    <property type="match status" value="1"/>
</dbReference>
<dbReference type="EMBL" id="QMFY01000015">
    <property type="protein sequence ID" value="RAV98789.1"/>
    <property type="molecule type" value="Genomic_DNA"/>
</dbReference>
<dbReference type="InterPro" id="IPR050135">
    <property type="entry name" value="dGTPase-like"/>
</dbReference>
<feature type="domain" description="HD/PDEase" evidence="1">
    <location>
        <begin position="48"/>
        <end position="173"/>
    </location>
</feature>
<dbReference type="Pfam" id="PF19276">
    <property type="entry name" value="HD_assoc_2"/>
    <property type="match status" value="1"/>
</dbReference>
<evidence type="ECO:0000259" key="1">
    <source>
        <dbReference type="SMART" id="SM00471"/>
    </source>
</evidence>
<dbReference type="GO" id="GO:0006203">
    <property type="term" value="P:dGTP catabolic process"/>
    <property type="evidence" value="ECO:0007669"/>
    <property type="project" value="TreeGrafter"/>
</dbReference>
<dbReference type="InterPro" id="IPR003607">
    <property type="entry name" value="HD/PDEase_dom"/>
</dbReference>